<evidence type="ECO:0000313" key="2">
    <source>
        <dbReference type="EMBL" id="CAP38723.2"/>
    </source>
</evidence>
<reference evidence="2 3" key="1">
    <citation type="journal article" date="2003" name="PLoS Biol.">
        <title>The genome sequence of Caenorhabditis briggsae: a platform for comparative genomics.</title>
        <authorList>
            <person name="Stein L.D."/>
            <person name="Bao Z."/>
            <person name="Blasiar D."/>
            <person name="Blumenthal T."/>
            <person name="Brent M.R."/>
            <person name="Chen N."/>
            <person name="Chinwalla A."/>
            <person name="Clarke L."/>
            <person name="Clee C."/>
            <person name="Coghlan A."/>
            <person name="Coulson A."/>
            <person name="D'Eustachio P."/>
            <person name="Fitch D.H."/>
            <person name="Fulton L.A."/>
            <person name="Fulton R.E."/>
            <person name="Griffiths-Jones S."/>
            <person name="Harris T.W."/>
            <person name="Hillier L.W."/>
            <person name="Kamath R."/>
            <person name="Kuwabara P.E."/>
            <person name="Mardis E.R."/>
            <person name="Marra M.A."/>
            <person name="Miner T.L."/>
            <person name="Minx P."/>
            <person name="Mullikin J.C."/>
            <person name="Plumb R.W."/>
            <person name="Rogers J."/>
            <person name="Schein J.E."/>
            <person name="Sohrmann M."/>
            <person name="Spieth J."/>
            <person name="Stajich J.E."/>
            <person name="Wei C."/>
            <person name="Willey D."/>
            <person name="Wilson R.K."/>
            <person name="Durbin R."/>
            <person name="Waterston R.H."/>
        </authorList>
    </citation>
    <scope>NUCLEOTIDE SEQUENCE [LARGE SCALE GENOMIC DNA]</scope>
    <source>
        <strain evidence="2 3">AF16</strain>
    </source>
</reference>
<sequence length="732" mass="85065">MSISSTPSSPSISGSSISSNATNISFCYTWTTKLKTRKTADGEATILSISPKFATVHQLISFQWNIRIHATSEVNDDDEEVDYVAVDLYFVDGPVNEVNVMAEVGAFEKTSTATLGSIPAGVKETKTTKMTKGVGCEITDADRECVSRYLKENVDNVIKISIIINMETRLFEPSTYLDAISPTPRASFLTANYNARVNSKVWKRRSKKRNGRVERRVLSDNEKTSYERKVQMILDEEREKLMERRELLKVEKEEDNGSRRASLISQFRENQHESALDDHMFKRILVSCCESCEQRRLSFMYDSRTEDDSEADEEDDGDDEEEEEEPHFECDKSDKEHVHDMLANLYFNKVVLPEMEYVEDFVDFLIDAELNDLPVLKRACERYLCSELNTKKDIGTCLLLDLLFNSIVFSLPVMKSMTLTELANRTHEFVEPDSLLEQEEYNMETEIEEEEWTVERRVLSDNEKTSYERKVQMILDEEREKLMERRELLKVEKEEDNGSRRASLISQFRENQHESALDDHMFKRILVSCCESCEQRRLSFMYDSRTEDDSEADEEDDGDDEEEEEEPHFECDKSDKEHVHDMLANLYFNKVVLPEMEYVEDFVDFLIDAELNDLPVLKRACERYLCSELNTKKDIGTCLLLDLLFNSIVFSLPVMKSMTLTELANRTHEFVEPDSLLEQEEYKNLDKRMRNLADRNLVEIIEQCVTFRDQKARVRVLPVAESFESNSFDLTN</sequence>
<dbReference type="WormBase" id="CBG22054">
    <property type="protein sequence ID" value="CBP43743"/>
    <property type="gene ID" value="WBGene00040693"/>
</dbReference>
<keyword evidence="3" id="KW-1185">Reference proteome</keyword>
<dbReference type="CTD" id="8580840"/>
<protein>
    <submittedName>
        <fullName evidence="2">Protein CBG22054</fullName>
    </submittedName>
</protein>
<reference evidence="2 3" key="2">
    <citation type="journal article" date="2011" name="PLoS Genet.">
        <title>Caenorhabditis briggsae recombinant inbred line genotypes reveal inter-strain incompatibility and the evolution of recombination.</title>
        <authorList>
            <person name="Ross J.A."/>
            <person name="Koboldt D.C."/>
            <person name="Staisch J.E."/>
            <person name="Chamberlin H.M."/>
            <person name="Gupta B.P."/>
            <person name="Miller R.D."/>
            <person name="Baird S.E."/>
            <person name="Haag E.S."/>
        </authorList>
    </citation>
    <scope>NUCLEOTIDE SEQUENCE [LARGE SCALE GENOMIC DNA]</scope>
    <source>
        <strain evidence="2 3">AF16</strain>
    </source>
</reference>
<dbReference type="Proteomes" id="UP000008549">
    <property type="component" value="Unassembled WGS sequence"/>
</dbReference>
<evidence type="ECO:0000313" key="3">
    <source>
        <dbReference type="Proteomes" id="UP000008549"/>
    </source>
</evidence>
<dbReference type="AlphaFoldDB" id="A8Y1F4"/>
<feature type="region of interest" description="Disordered" evidence="1">
    <location>
        <begin position="544"/>
        <end position="574"/>
    </location>
</feature>
<dbReference type="OMA" id="FRENQHE"/>
<organism evidence="2 3">
    <name type="scientific">Caenorhabditis briggsae</name>
    <dbReference type="NCBI Taxonomy" id="6238"/>
    <lineage>
        <taxon>Eukaryota</taxon>
        <taxon>Metazoa</taxon>
        <taxon>Ecdysozoa</taxon>
        <taxon>Nematoda</taxon>
        <taxon>Chromadorea</taxon>
        <taxon>Rhabditida</taxon>
        <taxon>Rhabditina</taxon>
        <taxon>Rhabditomorpha</taxon>
        <taxon>Rhabditoidea</taxon>
        <taxon>Rhabditidae</taxon>
        <taxon>Peloderinae</taxon>
        <taxon>Caenorhabditis</taxon>
    </lineage>
</organism>
<dbReference type="FunCoup" id="A8Y1F4">
    <property type="interactions" value="81"/>
</dbReference>
<feature type="compositionally biased region" description="Acidic residues" evidence="1">
    <location>
        <begin position="305"/>
        <end position="326"/>
    </location>
</feature>
<dbReference type="InParanoid" id="A8Y1F4"/>
<evidence type="ECO:0000256" key="1">
    <source>
        <dbReference type="SAM" id="MobiDB-lite"/>
    </source>
</evidence>
<dbReference type="EMBL" id="HE601428">
    <property type="protein sequence ID" value="CAP38723.2"/>
    <property type="molecule type" value="Genomic_DNA"/>
</dbReference>
<name>A8Y1F4_CAEBR</name>
<dbReference type="eggNOG" id="ENOG502RU5V">
    <property type="taxonomic scope" value="Eukaryota"/>
</dbReference>
<dbReference type="RefSeq" id="XP_045097461.1">
    <property type="nucleotide sequence ID" value="XM_045241461.1"/>
</dbReference>
<dbReference type="HOGENOM" id="CLU_022736_0_0_1"/>
<dbReference type="GeneID" id="8580840"/>
<evidence type="ECO:0000313" key="4">
    <source>
        <dbReference type="WormBase" id="CBG22054"/>
    </source>
</evidence>
<feature type="compositionally biased region" description="Acidic residues" evidence="1">
    <location>
        <begin position="546"/>
        <end position="567"/>
    </location>
</feature>
<gene>
    <name evidence="2 4" type="ORF">CBG22054</name>
    <name evidence="2" type="ORF">CBG_22054</name>
</gene>
<accession>A8Y1F4</accession>
<dbReference type="KEGG" id="cbr:CBG_22054"/>
<proteinExistence type="predicted"/>
<feature type="region of interest" description="Disordered" evidence="1">
    <location>
        <begin position="303"/>
        <end position="333"/>
    </location>
</feature>